<proteinExistence type="predicted"/>
<protein>
    <submittedName>
        <fullName evidence="2">Uncharacterized protein</fullName>
    </submittedName>
</protein>
<keyword evidence="1" id="KW-0472">Membrane</keyword>
<dbReference type="GeneID" id="91394650"/>
<gene>
    <name evidence="2" type="ORF">VSQ78_05680</name>
</gene>
<reference evidence="2 3" key="1">
    <citation type="submission" date="2024-01" db="EMBL/GenBank/DDBJ databases">
        <title>Genome mining of biosynthetic gene clusters to explore secondary metabolites of Streptomyces sp.</title>
        <authorList>
            <person name="Baig A."/>
            <person name="Ajitkumar Shintre N."/>
            <person name="Kumar H."/>
            <person name="Anbarasu A."/>
            <person name="Ramaiah S."/>
        </authorList>
    </citation>
    <scope>NUCLEOTIDE SEQUENCE [LARGE SCALE GENOMIC DNA]</scope>
    <source>
        <strain evidence="2 3">A01</strain>
    </source>
</reference>
<sequence length="44" mass="4556">MSVVVLLGAGALIGLVALTVIVLVTLLTERPPARVEGSRDRSVL</sequence>
<evidence type="ECO:0000256" key="1">
    <source>
        <dbReference type="SAM" id="Phobius"/>
    </source>
</evidence>
<evidence type="ECO:0000313" key="2">
    <source>
        <dbReference type="EMBL" id="MFB8767185.1"/>
    </source>
</evidence>
<dbReference type="Proteomes" id="UP001585053">
    <property type="component" value="Unassembled WGS sequence"/>
</dbReference>
<organism evidence="2 3">
    <name type="scientific">Nocardiopsis alba</name>
    <dbReference type="NCBI Taxonomy" id="53437"/>
    <lineage>
        <taxon>Bacteria</taxon>
        <taxon>Bacillati</taxon>
        <taxon>Actinomycetota</taxon>
        <taxon>Actinomycetes</taxon>
        <taxon>Streptosporangiales</taxon>
        <taxon>Nocardiopsidaceae</taxon>
        <taxon>Nocardiopsis</taxon>
    </lineage>
</organism>
<name>A0ABV5DRG8_9ACTN</name>
<keyword evidence="1" id="KW-0812">Transmembrane</keyword>
<dbReference type="RefSeq" id="WP_014910036.1">
    <property type="nucleotide sequence ID" value="NZ_BAZE01000006.1"/>
</dbReference>
<keyword evidence="1" id="KW-1133">Transmembrane helix</keyword>
<feature type="transmembrane region" description="Helical" evidence="1">
    <location>
        <begin position="6"/>
        <end position="27"/>
    </location>
</feature>
<evidence type="ECO:0000313" key="3">
    <source>
        <dbReference type="Proteomes" id="UP001585053"/>
    </source>
</evidence>
<comment type="caution">
    <text evidence="2">The sequence shown here is derived from an EMBL/GenBank/DDBJ whole genome shotgun (WGS) entry which is preliminary data.</text>
</comment>
<accession>A0ABV5DRG8</accession>
<keyword evidence="3" id="KW-1185">Reference proteome</keyword>
<dbReference type="EMBL" id="JAYMRS010000001">
    <property type="protein sequence ID" value="MFB8767185.1"/>
    <property type="molecule type" value="Genomic_DNA"/>
</dbReference>